<dbReference type="CDD" id="cd02440">
    <property type="entry name" value="AdoMet_MTases"/>
    <property type="match status" value="1"/>
</dbReference>
<dbReference type="EMBL" id="GBEZ01014049">
    <property type="protein sequence ID" value="JAC71994.1"/>
    <property type="molecule type" value="Transcribed_RNA"/>
</dbReference>
<comment type="catalytic activity">
    <reaction evidence="7 8">
        <text>[protein]-L-isoaspartate + S-adenosyl-L-methionine = [protein]-L-isoaspartate alpha-methyl ester + S-adenosyl-L-homocysteine</text>
        <dbReference type="Rhea" id="RHEA:12705"/>
        <dbReference type="Rhea" id="RHEA-COMP:12143"/>
        <dbReference type="Rhea" id="RHEA-COMP:12144"/>
        <dbReference type="ChEBI" id="CHEBI:57856"/>
        <dbReference type="ChEBI" id="CHEBI:59789"/>
        <dbReference type="ChEBI" id="CHEBI:90596"/>
        <dbReference type="ChEBI" id="CHEBI:90598"/>
        <dbReference type="EC" id="2.1.1.77"/>
    </reaction>
</comment>
<dbReference type="GO" id="GO:0004719">
    <property type="term" value="F:protein-L-isoaspartate (D-aspartate) O-methyltransferase activity"/>
    <property type="evidence" value="ECO:0007669"/>
    <property type="project" value="UniProtKB-UniRule"/>
</dbReference>
<evidence type="ECO:0000256" key="1">
    <source>
        <dbReference type="ARBA" id="ARBA00004496"/>
    </source>
</evidence>
<evidence type="ECO:0000256" key="4">
    <source>
        <dbReference type="ARBA" id="ARBA00022603"/>
    </source>
</evidence>
<evidence type="ECO:0000256" key="8">
    <source>
        <dbReference type="RuleBase" id="RU003802"/>
    </source>
</evidence>
<accession>A0A061RMK4</accession>
<gene>
    <name evidence="9" type="primary">PCM</name>
    <name evidence="9" type="ORF">TSPGSL018_715</name>
</gene>
<dbReference type="InterPro" id="IPR029063">
    <property type="entry name" value="SAM-dependent_MTases_sf"/>
</dbReference>
<reference evidence="9" key="1">
    <citation type="submission" date="2014-05" db="EMBL/GenBank/DDBJ databases">
        <title>The transcriptome of the halophilic microalga Tetraselmis sp. GSL018 isolated from the Great Salt Lake, Utah.</title>
        <authorList>
            <person name="Jinkerson R.E."/>
            <person name="D'Adamo S."/>
            <person name="Posewitz M.C."/>
        </authorList>
    </citation>
    <scope>NUCLEOTIDE SEQUENCE</scope>
    <source>
        <strain evidence="9">GSL018</strain>
    </source>
</reference>
<dbReference type="Pfam" id="PF01135">
    <property type="entry name" value="PCMT"/>
    <property type="match status" value="1"/>
</dbReference>
<evidence type="ECO:0000256" key="5">
    <source>
        <dbReference type="ARBA" id="ARBA00022679"/>
    </source>
</evidence>
<dbReference type="AlphaFoldDB" id="A0A061RMK4"/>
<name>A0A061RMK4_9CHLO</name>
<dbReference type="GO" id="GO:0005737">
    <property type="term" value="C:cytoplasm"/>
    <property type="evidence" value="ECO:0007669"/>
    <property type="project" value="UniProtKB-SubCell"/>
</dbReference>
<evidence type="ECO:0000256" key="3">
    <source>
        <dbReference type="ARBA" id="ARBA00022490"/>
    </source>
</evidence>
<evidence type="ECO:0000256" key="7">
    <source>
        <dbReference type="ARBA" id="ARBA00029295"/>
    </source>
</evidence>
<protein>
    <recommendedName>
        <fullName evidence="8">Protein-L-isoaspartate O-methyltransferase</fullName>
        <ecNumber evidence="8">2.1.1.77</ecNumber>
    </recommendedName>
</protein>
<dbReference type="EC" id="2.1.1.77" evidence="8"/>
<dbReference type="InterPro" id="IPR000682">
    <property type="entry name" value="PCMT"/>
</dbReference>
<dbReference type="FunFam" id="3.40.50.150:FF:000027">
    <property type="entry name" value="Protein-L-isoaspartate O-methyltransferase"/>
    <property type="match status" value="1"/>
</dbReference>
<dbReference type="GO" id="GO:0030091">
    <property type="term" value="P:protein repair"/>
    <property type="evidence" value="ECO:0007669"/>
    <property type="project" value="UniProtKB-ARBA"/>
</dbReference>
<keyword evidence="3" id="KW-0963">Cytoplasm</keyword>
<keyword evidence="5 8" id="KW-0808">Transferase</keyword>
<evidence type="ECO:0000313" key="9">
    <source>
        <dbReference type="EMBL" id="JAC71994.1"/>
    </source>
</evidence>
<keyword evidence="4 8" id="KW-0489">Methyltransferase</keyword>
<comment type="similarity">
    <text evidence="2 8">Belongs to the methyltransferase superfamily. L-isoaspartyl/D-aspartyl protein methyltransferase family.</text>
</comment>
<proteinExistence type="inferred from homology"/>
<comment type="subcellular location">
    <subcellularLocation>
        <location evidence="1">Cytoplasm</location>
    </subcellularLocation>
</comment>
<dbReference type="NCBIfam" id="TIGR00080">
    <property type="entry name" value="pimt"/>
    <property type="match status" value="1"/>
</dbReference>
<dbReference type="PROSITE" id="PS01279">
    <property type="entry name" value="PCMT"/>
    <property type="match status" value="1"/>
</dbReference>
<dbReference type="PANTHER" id="PTHR11579:SF0">
    <property type="entry name" value="PROTEIN-L-ISOASPARTATE(D-ASPARTATE) O-METHYLTRANSFERASE"/>
    <property type="match status" value="1"/>
</dbReference>
<organism evidence="9">
    <name type="scientific">Tetraselmis sp. GSL018</name>
    <dbReference type="NCBI Taxonomy" id="582737"/>
    <lineage>
        <taxon>Eukaryota</taxon>
        <taxon>Viridiplantae</taxon>
        <taxon>Chlorophyta</taxon>
        <taxon>core chlorophytes</taxon>
        <taxon>Chlorodendrophyceae</taxon>
        <taxon>Chlorodendrales</taxon>
        <taxon>Chlorodendraceae</taxon>
        <taxon>Tetraselmis</taxon>
    </lineage>
</organism>
<dbReference type="GO" id="GO:0032259">
    <property type="term" value="P:methylation"/>
    <property type="evidence" value="ECO:0007669"/>
    <property type="project" value="UniProtKB-KW"/>
</dbReference>
<dbReference type="PANTHER" id="PTHR11579">
    <property type="entry name" value="PROTEIN-L-ISOASPARTATE O-METHYLTRANSFERASE"/>
    <property type="match status" value="1"/>
</dbReference>
<evidence type="ECO:0000256" key="6">
    <source>
        <dbReference type="ARBA" id="ARBA00022691"/>
    </source>
</evidence>
<keyword evidence="6 8" id="KW-0949">S-adenosyl-L-methionine</keyword>
<dbReference type="SUPFAM" id="SSF53335">
    <property type="entry name" value="S-adenosyl-L-methionine-dependent methyltransferases"/>
    <property type="match status" value="1"/>
</dbReference>
<evidence type="ECO:0000256" key="2">
    <source>
        <dbReference type="ARBA" id="ARBA00005369"/>
    </source>
</evidence>
<dbReference type="Gene3D" id="3.40.50.150">
    <property type="entry name" value="Vaccinia Virus protein VP39"/>
    <property type="match status" value="1"/>
</dbReference>
<sequence>MSWTCHGKSNSELVDNLKSCKILKTQRVVEAMKAVDRAAFVVGNVRKSAYVDSPLPIGYNATISAPHMHAHCLELMEPYLRPGGKVLDVGSGSGYLTAVFAMLVGASGMAVGVEHIGELVERSAEAARAVPATAELVQAGALRFVQGDGRLGYEAAAPYDCIHVGAAAFPLPKPLTEQLKNGGRMVIPWGPPSGAQQLMVVDKAADGTVTESVAMSVRYVPLTSAKEQLG</sequence>